<reference evidence="5" key="1">
    <citation type="submission" date="2021-01" db="EMBL/GenBank/DDBJ databases">
        <title>Whole genome shotgun sequence of Rugosimonospora africana NBRC 104875.</title>
        <authorList>
            <person name="Komaki H."/>
            <person name="Tamura T."/>
        </authorList>
    </citation>
    <scope>NUCLEOTIDE SEQUENCE</scope>
    <source>
        <strain evidence="5">NBRC 104875</strain>
    </source>
</reference>
<dbReference type="PRINTS" id="PR00033">
    <property type="entry name" value="HTHASNC"/>
</dbReference>
<dbReference type="InterPro" id="IPR036390">
    <property type="entry name" value="WH_DNA-bd_sf"/>
</dbReference>
<organism evidence="5 6">
    <name type="scientific">Rugosimonospora africana</name>
    <dbReference type="NCBI Taxonomy" id="556532"/>
    <lineage>
        <taxon>Bacteria</taxon>
        <taxon>Bacillati</taxon>
        <taxon>Actinomycetota</taxon>
        <taxon>Actinomycetes</taxon>
        <taxon>Micromonosporales</taxon>
        <taxon>Micromonosporaceae</taxon>
        <taxon>Rugosimonospora</taxon>
    </lineage>
</organism>
<dbReference type="InterPro" id="IPR011711">
    <property type="entry name" value="GntR_C"/>
</dbReference>
<evidence type="ECO:0000313" key="6">
    <source>
        <dbReference type="Proteomes" id="UP000642748"/>
    </source>
</evidence>
<comment type="caution">
    <text evidence="5">The sequence shown here is derived from an EMBL/GenBank/DDBJ whole genome shotgun (WGS) entry which is preliminary data.</text>
</comment>
<dbReference type="SMART" id="SM00345">
    <property type="entry name" value="HTH_GNTR"/>
    <property type="match status" value="1"/>
</dbReference>
<dbReference type="SUPFAM" id="SSF46785">
    <property type="entry name" value="Winged helix' DNA-binding domain"/>
    <property type="match status" value="1"/>
</dbReference>
<name>A0A8J3QSG4_9ACTN</name>
<accession>A0A8J3QSG4</accession>
<dbReference type="Proteomes" id="UP000642748">
    <property type="component" value="Unassembled WGS sequence"/>
</dbReference>
<keyword evidence="1" id="KW-0805">Transcription regulation</keyword>
<keyword evidence="6" id="KW-1185">Reference proteome</keyword>
<gene>
    <name evidence="5" type="ORF">Raf01_39060</name>
</gene>
<dbReference type="InterPro" id="IPR008920">
    <property type="entry name" value="TF_FadR/GntR_C"/>
</dbReference>
<evidence type="ECO:0000259" key="4">
    <source>
        <dbReference type="PROSITE" id="PS50949"/>
    </source>
</evidence>
<dbReference type="Gene3D" id="1.20.120.530">
    <property type="entry name" value="GntR ligand-binding domain-like"/>
    <property type="match status" value="1"/>
</dbReference>
<keyword evidence="3" id="KW-0804">Transcription</keyword>
<dbReference type="SMART" id="SM00895">
    <property type="entry name" value="FCD"/>
    <property type="match status" value="1"/>
</dbReference>
<evidence type="ECO:0000256" key="3">
    <source>
        <dbReference type="ARBA" id="ARBA00023163"/>
    </source>
</evidence>
<dbReference type="PANTHER" id="PTHR43537">
    <property type="entry name" value="TRANSCRIPTIONAL REGULATOR, GNTR FAMILY"/>
    <property type="match status" value="1"/>
</dbReference>
<dbReference type="Pfam" id="PF00392">
    <property type="entry name" value="GntR"/>
    <property type="match status" value="1"/>
</dbReference>
<evidence type="ECO:0000256" key="1">
    <source>
        <dbReference type="ARBA" id="ARBA00023015"/>
    </source>
</evidence>
<dbReference type="EMBL" id="BONZ01000038">
    <property type="protein sequence ID" value="GIH15734.1"/>
    <property type="molecule type" value="Genomic_DNA"/>
</dbReference>
<sequence length="225" mass="24511">MTVARHTLLAAAYDSLRAAVLDGSLAPGSRVTVRPLAEQLGLSPTPIKTALAALEREGFLVAVPHRGYFVPEVSTDDLLELYELREAVDGIAARRAASAADHTRIADQLARLVTRQRRAVAADNLRSYGDLDLAFHRLIWEASGSRRLMPIAENLVGQVRLGNRFSAQAPGRLPVALDEHEAILTAIREGDPRAAERHIRRHVRAASLALRRYLRASGVAGRAGR</sequence>
<dbReference type="SUPFAM" id="SSF48008">
    <property type="entry name" value="GntR ligand-binding domain-like"/>
    <property type="match status" value="1"/>
</dbReference>
<dbReference type="InterPro" id="IPR036388">
    <property type="entry name" value="WH-like_DNA-bd_sf"/>
</dbReference>
<proteinExistence type="predicted"/>
<dbReference type="CDD" id="cd07377">
    <property type="entry name" value="WHTH_GntR"/>
    <property type="match status" value="1"/>
</dbReference>
<dbReference type="PROSITE" id="PS50949">
    <property type="entry name" value="HTH_GNTR"/>
    <property type="match status" value="1"/>
</dbReference>
<dbReference type="InterPro" id="IPR000524">
    <property type="entry name" value="Tscrpt_reg_HTH_GntR"/>
</dbReference>
<dbReference type="RefSeq" id="WP_203919367.1">
    <property type="nucleotide sequence ID" value="NZ_BONZ01000038.1"/>
</dbReference>
<protein>
    <submittedName>
        <fullName evidence="5">GntR family transcriptional regulator</fullName>
    </submittedName>
</protein>
<dbReference type="Gene3D" id="1.10.10.10">
    <property type="entry name" value="Winged helix-like DNA-binding domain superfamily/Winged helix DNA-binding domain"/>
    <property type="match status" value="1"/>
</dbReference>
<keyword evidence="2" id="KW-0238">DNA-binding</keyword>
<dbReference type="AlphaFoldDB" id="A0A8J3QSG4"/>
<feature type="domain" description="HTH gntR-type" evidence="4">
    <location>
        <begin position="6"/>
        <end position="73"/>
    </location>
</feature>
<evidence type="ECO:0000256" key="2">
    <source>
        <dbReference type="ARBA" id="ARBA00023125"/>
    </source>
</evidence>
<dbReference type="GO" id="GO:0043565">
    <property type="term" value="F:sequence-specific DNA binding"/>
    <property type="evidence" value="ECO:0007669"/>
    <property type="project" value="InterPro"/>
</dbReference>
<dbReference type="InterPro" id="IPR000485">
    <property type="entry name" value="AsnC-type_HTH_dom"/>
</dbReference>
<dbReference type="PANTHER" id="PTHR43537:SF24">
    <property type="entry name" value="GLUCONATE OPERON TRANSCRIPTIONAL REPRESSOR"/>
    <property type="match status" value="1"/>
</dbReference>
<dbReference type="Pfam" id="PF07729">
    <property type="entry name" value="FCD"/>
    <property type="match status" value="1"/>
</dbReference>
<dbReference type="GO" id="GO:0003700">
    <property type="term" value="F:DNA-binding transcription factor activity"/>
    <property type="evidence" value="ECO:0007669"/>
    <property type="project" value="InterPro"/>
</dbReference>
<evidence type="ECO:0000313" key="5">
    <source>
        <dbReference type="EMBL" id="GIH15734.1"/>
    </source>
</evidence>